<sequence length="47" mass="5451">MSVFAVHKLFVVRRKLVVKIWVYGKVAEVINGFSQHVTAILYVSRNF</sequence>
<comment type="caution">
    <text evidence="1">The sequence shown here is derived from an EMBL/GenBank/DDBJ whole genome shotgun (WGS) entry which is preliminary data.</text>
</comment>
<gene>
    <name evidence="1" type="ORF">SDC9_200048</name>
</gene>
<dbReference type="EMBL" id="VSSQ01118448">
    <property type="protein sequence ID" value="MPN52387.1"/>
    <property type="molecule type" value="Genomic_DNA"/>
</dbReference>
<proteinExistence type="predicted"/>
<reference evidence="1" key="1">
    <citation type="submission" date="2019-08" db="EMBL/GenBank/DDBJ databases">
        <authorList>
            <person name="Kucharzyk K."/>
            <person name="Murdoch R.W."/>
            <person name="Higgins S."/>
            <person name="Loffler F."/>
        </authorList>
    </citation>
    <scope>NUCLEOTIDE SEQUENCE</scope>
</reference>
<accession>A0A645IMA7</accession>
<organism evidence="1">
    <name type="scientific">bioreactor metagenome</name>
    <dbReference type="NCBI Taxonomy" id="1076179"/>
    <lineage>
        <taxon>unclassified sequences</taxon>
        <taxon>metagenomes</taxon>
        <taxon>ecological metagenomes</taxon>
    </lineage>
</organism>
<protein>
    <submittedName>
        <fullName evidence="1">Uncharacterized protein</fullName>
    </submittedName>
</protein>
<evidence type="ECO:0000313" key="1">
    <source>
        <dbReference type="EMBL" id="MPN52387.1"/>
    </source>
</evidence>
<dbReference type="AlphaFoldDB" id="A0A645IMA7"/>
<name>A0A645IMA7_9ZZZZ</name>